<dbReference type="PRINTS" id="PR00050">
    <property type="entry name" value="COLDSHOCK"/>
</dbReference>
<dbReference type="PANTHER" id="PTHR11544">
    <property type="entry name" value="COLD SHOCK DOMAIN CONTAINING PROTEINS"/>
    <property type="match status" value="1"/>
</dbReference>
<evidence type="ECO:0000256" key="1">
    <source>
        <dbReference type="ARBA" id="ARBA00004496"/>
    </source>
</evidence>
<dbReference type="EMBL" id="CP016438">
    <property type="protein sequence ID" value="ANS63708.1"/>
    <property type="molecule type" value="Genomic_DNA"/>
</dbReference>
<dbReference type="Proteomes" id="UP000092598">
    <property type="component" value="Chromosome"/>
</dbReference>
<proteinExistence type="predicted"/>
<dbReference type="InterPro" id="IPR002059">
    <property type="entry name" value="CSP_DNA-bd"/>
</dbReference>
<protein>
    <submittedName>
        <fullName evidence="4">Cold-shock DNA-binding protein family</fullName>
    </submittedName>
</protein>
<dbReference type="InterPro" id="IPR019844">
    <property type="entry name" value="CSD_CS"/>
</dbReference>
<accession>A0A1B1M4X5</accession>
<dbReference type="AlphaFoldDB" id="A0A1B1M4X5"/>
<dbReference type="STRING" id="1915.SLINC_1484"/>
<gene>
    <name evidence="4" type="ORF">SLINC_1484</name>
</gene>
<dbReference type="GO" id="GO:0003677">
    <property type="term" value="F:DNA binding"/>
    <property type="evidence" value="ECO:0007669"/>
    <property type="project" value="UniProtKB-KW"/>
</dbReference>
<dbReference type="Gene3D" id="2.40.50.140">
    <property type="entry name" value="Nucleic acid-binding proteins"/>
    <property type="match status" value="1"/>
</dbReference>
<dbReference type="GO" id="GO:0005737">
    <property type="term" value="C:cytoplasm"/>
    <property type="evidence" value="ECO:0007669"/>
    <property type="project" value="UniProtKB-SubCell"/>
</dbReference>
<dbReference type="SMART" id="SM00357">
    <property type="entry name" value="CSP"/>
    <property type="match status" value="1"/>
</dbReference>
<dbReference type="Pfam" id="PF00313">
    <property type="entry name" value="CSD"/>
    <property type="match status" value="1"/>
</dbReference>
<dbReference type="OrthoDB" id="7477356at2"/>
<organism evidence="4 5">
    <name type="scientific">Streptomyces lincolnensis</name>
    <dbReference type="NCBI Taxonomy" id="1915"/>
    <lineage>
        <taxon>Bacteria</taxon>
        <taxon>Bacillati</taxon>
        <taxon>Actinomycetota</taxon>
        <taxon>Actinomycetes</taxon>
        <taxon>Kitasatosporales</taxon>
        <taxon>Streptomycetaceae</taxon>
        <taxon>Streptomyces</taxon>
    </lineage>
</organism>
<evidence type="ECO:0000313" key="5">
    <source>
        <dbReference type="Proteomes" id="UP000092598"/>
    </source>
</evidence>
<dbReference type="PATRIC" id="fig|1915.4.peg.1691"/>
<keyword evidence="5" id="KW-1185">Reference proteome</keyword>
<evidence type="ECO:0000256" key="3">
    <source>
        <dbReference type="RuleBase" id="RU000408"/>
    </source>
</evidence>
<dbReference type="KEGG" id="sls:SLINC_1484"/>
<dbReference type="CDD" id="cd04458">
    <property type="entry name" value="CSP_CDS"/>
    <property type="match status" value="1"/>
</dbReference>
<comment type="subcellular location">
    <subcellularLocation>
        <location evidence="1 3">Cytoplasm</location>
    </subcellularLocation>
</comment>
<reference evidence="4 5" key="1">
    <citation type="submission" date="2016-07" db="EMBL/GenBank/DDBJ databases">
        <title>Enhancement of antibiotic productionsby engineered nitrateutilization in actinobacteria.</title>
        <authorList>
            <person name="Meng S.C."/>
        </authorList>
    </citation>
    <scope>NUCLEOTIDE SEQUENCE [LARGE SCALE GENOMIC DNA]</scope>
    <source>
        <strain evidence="4 5">NRRL 2936</strain>
    </source>
</reference>
<dbReference type="PROSITE" id="PS51857">
    <property type="entry name" value="CSD_2"/>
    <property type="match status" value="1"/>
</dbReference>
<name>A0A1B1M4X5_STRLN</name>
<dbReference type="InterPro" id="IPR050181">
    <property type="entry name" value="Cold_shock_domain"/>
</dbReference>
<keyword evidence="2" id="KW-0963">Cytoplasm</keyword>
<dbReference type="PROSITE" id="PS00352">
    <property type="entry name" value="CSD_1"/>
    <property type="match status" value="1"/>
</dbReference>
<dbReference type="FunFam" id="2.40.50.140:FF:000006">
    <property type="entry name" value="Cold shock protein CspC"/>
    <property type="match status" value="1"/>
</dbReference>
<dbReference type="SUPFAM" id="SSF50249">
    <property type="entry name" value="Nucleic acid-binding proteins"/>
    <property type="match status" value="1"/>
</dbReference>
<evidence type="ECO:0000313" key="4">
    <source>
        <dbReference type="EMBL" id="ANS63708.1"/>
    </source>
</evidence>
<dbReference type="InterPro" id="IPR011129">
    <property type="entry name" value="CSD"/>
</dbReference>
<sequence length="67" mass="7295">MAQGTVKWFNPDKGFGFIAPDEGGADIFVHHSAIDTGGFRSLEENQRVEFTASQGPRGMQADQVRAL</sequence>
<dbReference type="RefSeq" id="WP_067428369.1">
    <property type="nucleotide sequence ID" value="NZ_CP016438.1"/>
</dbReference>
<keyword evidence="4" id="KW-0238">DNA-binding</keyword>
<evidence type="ECO:0000256" key="2">
    <source>
        <dbReference type="ARBA" id="ARBA00022490"/>
    </source>
</evidence>
<dbReference type="PIRSF" id="PIRSF002599">
    <property type="entry name" value="Cold_shock_A"/>
    <property type="match status" value="1"/>
</dbReference>
<dbReference type="InterPro" id="IPR012340">
    <property type="entry name" value="NA-bd_OB-fold"/>
</dbReference>
<dbReference type="InterPro" id="IPR012156">
    <property type="entry name" value="Cold_shock_CspA"/>
</dbReference>